<dbReference type="PROSITE" id="PS00572">
    <property type="entry name" value="GLYCOSYL_HYDROL_F1_1"/>
    <property type="match status" value="1"/>
</dbReference>
<dbReference type="InterPro" id="IPR033132">
    <property type="entry name" value="GH_1_N_CS"/>
</dbReference>
<dbReference type="GO" id="GO:0008422">
    <property type="term" value="F:beta-glucosidase activity"/>
    <property type="evidence" value="ECO:0007669"/>
    <property type="project" value="TreeGrafter"/>
</dbReference>
<proteinExistence type="inferred from homology"/>
<evidence type="ECO:0000256" key="6">
    <source>
        <dbReference type="SAM" id="SignalP"/>
    </source>
</evidence>
<dbReference type="GO" id="GO:0005975">
    <property type="term" value="P:carbohydrate metabolic process"/>
    <property type="evidence" value="ECO:0007669"/>
    <property type="project" value="InterPro"/>
</dbReference>
<dbReference type="PRINTS" id="PR00131">
    <property type="entry name" value="GLHYDRLASE1"/>
</dbReference>
<dbReference type="SUPFAM" id="SSF51445">
    <property type="entry name" value="(Trans)glycosidases"/>
    <property type="match status" value="1"/>
</dbReference>
<accession>A0AAV0J216</accession>
<evidence type="ECO:0000313" key="8">
    <source>
        <dbReference type="Proteomes" id="UP001154282"/>
    </source>
</evidence>
<organism evidence="7 8">
    <name type="scientific">Linum tenue</name>
    <dbReference type="NCBI Taxonomy" id="586396"/>
    <lineage>
        <taxon>Eukaryota</taxon>
        <taxon>Viridiplantae</taxon>
        <taxon>Streptophyta</taxon>
        <taxon>Embryophyta</taxon>
        <taxon>Tracheophyta</taxon>
        <taxon>Spermatophyta</taxon>
        <taxon>Magnoliopsida</taxon>
        <taxon>eudicotyledons</taxon>
        <taxon>Gunneridae</taxon>
        <taxon>Pentapetalae</taxon>
        <taxon>rosids</taxon>
        <taxon>fabids</taxon>
        <taxon>Malpighiales</taxon>
        <taxon>Linaceae</taxon>
        <taxon>Linum</taxon>
    </lineage>
</organism>
<evidence type="ECO:0000256" key="1">
    <source>
        <dbReference type="ARBA" id="ARBA00010838"/>
    </source>
</evidence>
<feature type="signal peptide" evidence="6">
    <location>
        <begin position="1"/>
        <end position="21"/>
    </location>
</feature>
<dbReference type="AlphaFoldDB" id="A0AAV0J216"/>
<dbReference type="PROSITE" id="PS00653">
    <property type="entry name" value="GLYCOSYL_HYDROL_F1_2"/>
    <property type="match status" value="1"/>
</dbReference>
<keyword evidence="8" id="KW-1185">Reference proteome</keyword>
<feature type="chain" id="PRO_5043931074" evidence="6">
    <location>
        <begin position="22"/>
        <end position="488"/>
    </location>
</feature>
<reference evidence="7" key="1">
    <citation type="submission" date="2022-08" db="EMBL/GenBank/DDBJ databases">
        <authorList>
            <person name="Gutierrez-Valencia J."/>
        </authorList>
    </citation>
    <scope>NUCLEOTIDE SEQUENCE</scope>
</reference>
<dbReference type="GO" id="GO:0019762">
    <property type="term" value="P:glucosinolate catabolic process"/>
    <property type="evidence" value="ECO:0007669"/>
    <property type="project" value="TreeGrafter"/>
</dbReference>
<dbReference type="Pfam" id="PF00232">
    <property type="entry name" value="Glyco_hydro_1"/>
    <property type="match status" value="1"/>
</dbReference>
<evidence type="ECO:0000313" key="7">
    <source>
        <dbReference type="EMBL" id="CAI0403773.1"/>
    </source>
</evidence>
<comment type="caution">
    <text evidence="7">The sequence shown here is derived from an EMBL/GenBank/DDBJ whole genome shotgun (WGS) entry which is preliminary data.</text>
</comment>
<evidence type="ECO:0000256" key="4">
    <source>
        <dbReference type="RuleBase" id="RU003690"/>
    </source>
</evidence>
<comment type="similarity">
    <text evidence="1 4">Belongs to the glycosyl hydrolase 1 family.</text>
</comment>
<keyword evidence="6" id="KW-0732">Signal</keyword>
<protein>
    <submittedName>
        <fullName evidence="7">Uncharacterized protein</fullName>
    </submittedName>
</protein>
<dbReference type="InterPro" id="IPR001360">
    <property type="entry name" value="Glyco_hydro_1"/>
</dbReference>
<dbReference type="PANTHER" id="PTHR10353:SF318">
    <property type="entry name" value="BETA-GLUCOSIDASE 31-RELATED"/>
    <property type="match status" value="1"/>
</dbReference>
<dbReference type="Gene3D" id="3.20.20.80">
    <property type="entry name" value="Glycosidases"/>
    <property type="match status" value="1"/>
</dbReference>
<evidence type="ECO:0000256" key="3">
    <source>
        <dbReference type="PROSITE-ProRule" id="PRU10055"/>
    </source>
</evidence>
<gene>
    <name evidence="7" type="ORF">LITE_LOCUS12198</name>
</gene>
<dbReference type="Proteomes" id="UP001154282">
    <property type="component" value="Unassembled WGS sequence"/>
</dbReference>
<keyword evidence="2 5" id="KW-0378">Hydrolase</keyword>
<dbReference type="EMBL" id="CAMGYJ010000004">
    <property type="protein sequence ID" value="CAI0403773.1"/>
    <property type="molecule type" value="Genomic_DNA"/>
</dbReference>
<name>A0AAV0J216_9ROSI</name>
<feature type="active site" description="Nucleophile" evidence="3">
    <location>
        <position position="425"/>
    </location>
</feature>
<keyword evidence="5" id="KW-0326">Glycosidase</keyword>
<sequence length="488" mass="54926">MECPSLAIFLFLLVLVAPINHHHPYFSIVVVSSPAADTDSLNRTSFPTGFVFGAASSAYQYEGAANVDGRGPSIWDTFTNKYPGRIDDGSNGDRGVDFYFRYKEDVKLVKDMNMDAFRISISWSRVLPAGRISGGVNEKGIMFYHRLIDELLSNGIEPFVTILHLDLPQALEEEYGGFLSPLIVDDYRGFAELCFREYGGKVKKWITINEPWTMSSYGYDEGIFAPGRCSQWANPACEAGDSATEPYIVSHHALLSHASAVNLYRQKFQQWQNGEIGIALNCFWMVPYSDSIVDQAAARRAVDFMFGWHMEPITYGRYPKSMEANVGERLPKFTKEQSSNLIGSYDFVGINYYTTFYAIHNSIGSKIVNQLSFPCILLINAAEKDGVPIGPQGASFWLNVYPEGIRDLMNHLKHKYNNPPVYITENGIATTNLWCSSILCQVCLNEYINFMVVGLDEETQGITMEESLQNPDRTQYIKAHLHQLQKAI</sequence>
<dbReference type="InterPro" id="IPR018120">
    <property type="entry name" value="Glyco_hydro_1_AS"/>
</dbReference>
<dbReference type="GO" id="GO:0009651">
    <property type="term" value="P:response to salt stress"/>
    <property type="evidence" value="ECO:0007669"/>
    <property type="project" value="TreeGrafter"/>
</dbReference>
<evidence type="ECO:0000256" key="5">
    <source>
        <dbReference type="RuleBase" id="RU004468"/>
    </source>
</evidence>
<evidence type="ECO:0000256" key="2">
    <source>
        <dbReference type="ARBA" id="ARBA00022801"/>
    </source>
</evidence>
<dbReference type="InterPro" id="IPR017853">
    <property type="entry name" value="GH"/>
</dbReference>
<dbReference type="PANTHER" id="PTHR10353">
    <property type="entry name" value="GLYCOSYL HYDROLASE"/>
    <property type="match status" value="1"/>
</dbReference>
<dbReference type="FunFam" id="3.20.20.80:FF:000022">
    <property type="entry name" value="Beta-glucosidase 11"/>
    <property type="match status" value="1"/>
</dbReference>